<evidence type="ECO:0000313" key="1">
    <source>
        <dbReference type="EMBL" id="KAI3904457.1"/>
    </source>
</evidence>
<dbReference type="EMBL" id="JAJJMB010011095">
    <property type="protein sequence ID" value="KAI3904457.1"/>
    <property type="molecule type" value="Genomic_DNA"/>
</dbReference>
<proteinExistence type="predicted"/>
<dbReference type="Proteomes" id="UP001202328">
    <property type="component" value="Unassembled WGS sequence"/>
</dbReference>
<dbReference type="Gene3D" id="3.40.50.410">
    <property type="entry name" value="von Willebrand factor, type A domain"/>
    <property type="match status" value="1"/>
</dbReference>
<reference evidence="1" key="1">
    <citation type="submission" date="2022-04" db="EMBL/GenBank/DDBJ databases">
        <title>A functionally conserved STORR gene fusion in Papaver species that diverged 16.8 million years ago.</title>
        <authorList>
            <person name="Catania T."/>
        </authorList>
    </citation>
    <scope>NUCLEOTIDE SEQUENCE</scope>
    <source>
        <strain evidence="1">S-188037</strain>
    </source>
</reference>
<dbReference type="InterPro" id="IPR036465">
    <property type="entry name" value="vWFA_dom_sf"/>
</dbReference>
<comment type="caution">
    <text evidence="1">The sequence shown here is derived from an EMBL/GenBank/DDBJ whole genome shotgun (WGS) entry which is preliminary data.</text>
</comment>
<protein>
    <submittedName>
        <fullName evidence="1">Uncharacterized protein</fullName>
    </submittedName>
</protein>
<gene>
    <name evidence="1" type="ORF">MKW98_014637</name>
</gene>
<dbReference type="AlphaFoldDB" id="A0AAD4XCT3"/>
<organism evidence="1 2">
    <name type="scientific">Papaver atlanticum</name>
    <dbReference type="NCBI Taxonomy" id="357466"/>
    <lineage>
        <taxon>Eukaryota</taxon>
        <taxon>Viridiplantae</taxon>
        <taxon>Streptophyta</taxon>
        <taxon>Embryophyta</taxon>
        <taxon>Tracheophyta</taxon>
        <taxon>Spermatophyta</taxon>
        <taxon>Magnoliopsida</taxon>
        <taxon>Ranunculales</taxon>
        <taxon>Papaveraceae</taxon>
        <taxon>Papaveroideae</taxon>
        <taxon>Papaver</taxon>
    </lineage>
</organism>
<accession>A0AAD4XCT3</accession>
<evidence type="ECO:0000313" key="2">
    <source>
        <dbReference type="Proteomes" id="UP001202328"/>
    </source>
</evidence>
<sequence>MIDVSATKTKSPGKPTIETYVVMYIGVQPSTIDVLLPIEAIWVSIKLILMLTVVRKSESKICFTKKVKKNSVALDIVDFGGEGDDKPEKLGALLASANNRVATRPYSLGIRKQFGSSSGIWWCWLYFWCGSKLLLEFPWKKREQDKKLLLRRKQMALLNKEGNRQIYNMQR</sequence>
<keyword evidence="2" id="KW-1185">Reference proteome</keyword>
<name>A0AAD4XCT3_9MAGN</name>